<dbReference type="Pfam" id="PF15031">
    <property type="entry name" value="DUF4528"/>
    <property type="match status" value="1"/>
</dbReference>
<keyword evidence="2" id="KW-1185">Reference proteome</keyword>
<proteinExistence type="predicted"/>
<dbReference type="PANTHER" id="PTHR34651:SF1">
    <property type="entry name" value="SIMILAR TO ENSANGP00000021391"/>
    <property type="match status" value="1"/>
</dbReference>
<feature type="non-terminal residue" evidence="1">
    <location>
        <position position="79"/>
    </location>
</feature>
<feature type="non-terminal residue" evidence="1">
    <location>
        <position position="1"/>
    </location>
</feature>
<accession>A0AAN5IED6</accession>
<evidence type="ECO:0000313" key="1">
    <source>
        <dbReference type="EMBL" id="GMR60945.1"/>
    </source>
</evidence>
<dbReference type="EMBL" id="BTRK01000006">
    <property type="protein sequence ID" value="GMR60945.1"/>
    <property type="molecule type" value="Genomic_DNA"/>
</dbReference>
<reference evidence="2" key="1">
    <citation type="submission" date="2022-10" db="EMBL/GenBank/DDBJ databases">
        <title>Genome assembly of Pristionchus species.</title>
        <authorList>
            <person name="Yoshida K."/>
            <person name="Sommer R.J."/>
        </authorList>
    </citation>
    <scope>NUCLEOTIDE SEQUENCE [LARGE SCALE GENOMIC DNA]</scope>
    <source>
        <strain evidence="2">RS5460</strain>
    </source>
</reference>
<sequence length="79" mass="9710">LLYRFLVLPYRTLHHFYRFRPLASTVVREYIRGRGHPAWTSFFLPYRFIQDDHFGAKHFNFTVDDINYHILRIGCFPYI</sequence>
<gene>
    <name evidence="1" type="ORF">PMAYCL1PPCAC_31140</name>
</gene>
<dbReference type="Proteomes" id="UP001328107">
    <property type="component" value="Unassembled WGS sequence"/>
</dbReference>
<protein>
    <submittedName>
        <fullName evidence="1">Uncharacterized protein</fullName>
    </submittedName>
</protein>
<comment type="caution">
    <text evidence="1">The sequence shown here is derived from an EMBL/GenBank/DDBJ whole genome shotgun (WGS) entry which is preliminary data.</text>
</comment>
<evidence type="ECO:0000313" key="2">
    <source>
        <dbReference type="Proteomes" id="UP001328107"/>
    </source>
</evidence>
<organism evidence="1 2">
    <name type="scientific">Pristionchus mayeri</name>
    <dbReference type="NCBI Taxonomy" id="1317129"/>
    <lineage>
        <taxon>Eukaryota</taxon>
        <taxon>Metazoa</taxon>
        <taxon>Ecdysozoa</taxon>
        <taxon>Nematoda</taxon>
        <taxon>Chromadorea</taxon>
        <taxon>Rhabditida</taxon>
        <taxon>Rhabditina</taxon>
        <taxon>Diplogasteromorpha</taxon>
        <taxon>Diplogasteroidea</taxon>
        <taxon>Neodiplogasteridae</taxon>
        <taxon>Pristionchus</taxon>
    </lineage>
</organism>
<name>A0AAN5IED6_9BILA</name>
<dbReference type="PANTHER" id="PTHR34651">
    <property type="entry name" value="SIMILAR TO ENSANGP00000021391"/>
    <property type="match status" value="1"/>
</dbReference>
<dbReference type="InterPro" id="IPR029245">
    <property type="entry name" value="DUF4528"/>
</dbReference>
<dbReference type="AlphaFoldDB" id="A0AAN5IED6"/>